<dbReference type="RefSeq" id="WP_165758850.1">
    <property type="nucleotide sequence ID" value="NZ_FOCZ01000014.1"/>
</dbReference>
<keyword evidence="3" id="KW-1185">Reference proteome</keyword>
<dbReference type="InterPro" id="IPR050553">
    <property type="entry name" value="Thioredoxin_ResA/DsbE_sf"/>
</dbReference>
<dbReference type="Pfam" id="PF08534">
    <property type="entry name" value="Redoxin"/>
    <property type="match status" value="1"/>
</dbReference>
<dbReference type="InterPro" id="IPR013740">
    <property type="entry name" value="Redoxin"/>
</dbReference>
<dbReference type="PROSITE" id="PS51352">
    <property type="entry name" value="THIOREDOXIN_2"/>
    <property type="match status" value="1"/>
</dbReference>
<dbReference type="GO" id="GO:0016491">
    <property type="term" value="F:oxidoreductase activity"/>
    <property type="evidence" value="ECO:0007669"/>
    <property type="project" value="InterPro"/>
</dbReference>
<name>A0A1V9EYU1_9BACT</name>
<dbReference type="Gene3D" id="3.40.30.10">
    <property type="entry name" value="Glutaredoxin"/>
    <property type="match status" value="1"/>
</dbReference>
<evidence type="ECO:0000313" key="2">
    <source>
        <dbReference type="EMBL" id="OQP51333.1"/>
    </source>
</evidence>
<dbReference type="STRING" id="354355.SAMN05660816_05647"/>
<dbReference type="PANTHER" id="PTHR42852:SF13">
    <property type="entry name" value="PROTEIN DIPZ"/>
    <property type="match status" value="1"/>
</dbReference>
<evidence type="ECO:0000313" key="3">
    <source>
        <dbReference type="Proteomes" id="UP000192610"/>
    </source>
</evidence>
<comment type="caution">
    <text evidence="2">The sequence shown here is derived from an EMBL/GenBank/DDBJ whole genome shotgun (WGS) entry which is preliminary data.</text>
</comment>
<dbReference type="Proteomes" id="UP000192610">
    <property type="component" value="Unassembled WGS sequence"/>
</dbReference>
<feature type="domain" description="Thioredoxin" evidence="1">
    <location>
        <begin position="254"/>
        <end position="390"/>
    </location>
</feature>
<dbReference type="PANTHER" id="PTHR42852">
    <property type="entry name" value="THIOL:DISULFIDE INTERCHANGE PROTEIN DSBE"/>
    <property type="match status" value="1"/>
</dbReference>
<accession>A0A1V9EYU1</accession>
<proteinExistence type="predicted"/>
<dbReference type="InterPro" id="IPR013766">
    <property type="entry name" value="Thioredoxin_domain"/>
</dbReference>
<dbReference type="Gene3D" id="2.50.20.10">
    <property type="entry name" value="Lipoprotein localisation LolA/LolB/LppX"/>
    <property type="match status" value="1"/>
</dbReference>
<sequence length="390" mass="45386">MKYSLFISIMLVTAINRLEAKTNRPPDALVALSKKLTALQTISFQFYREINNPDNNYFNTFTGSCYIEFNQTDKQTVSRYRMECDSYISVYNGSEDFFLDKKLKTYSQRAQPKQRSFSTQTFFLNSIQTLRSVIQQWVQSDSMLMFERDTLIQNKSYKLVQVNKRQYPLEYLNNFDKMDPLPDSVTLFYSIIIDPETGLPYQVLQTSNRYSSSFKTVFTNVNTRPAEPEADSWFCSTYQKEYQPRKKENRQLIASGAVMMPVWSMREYNGKDTPVFSSSAVTGKLVLYDFWIKGCGPCMASFPIQQRLQKTYGGDHFQLLSVNTVDKKEDISFFYKREQPLYKMLYEGEAMAKELGIDSYPTLILADKTGKVIYAGHNYEKVEELIKTNL</sequence>
<protein>
    <recommendedName>
        <fullName evidence="1">Thioredoxin domain-containing protein</fullName>
    </recommendedName>
</protein>
<reference evidence="3" key="1">
    <citation type="submission" date="2016-04" db="EMBL/GenBank/DDBJ databases">
        <authorList>
            <person name="Chen L."/>
            <person name="Zhuang W."/>
            <person name="Wang G."/>
        </authorList>
    </citation>
    <scope>NUCLEOTIDE SEQUENCE [LARGE SCALE GENOMIC DNA]</scope>
    <source>
        <strain evidence="3">17621</strain>
    </source>
</reference>
<dbReference type="CDD" id="cd02966">
    <property type="entry name" value="TlpA_like_family"/>
    <property type="match status" value="1"/>
</dbReference>
<dbReference type="AlphaFoldDB" id="A0A1V9EYU1"/>
<dbReference type="InterPro" id="IPR036249">
    <property type="entry name" value="Thioredoxin-like_sf"/>
</dbReference>
<dbReference type="EMBL" id="LVXG01000011">
    <property type="protein sequence ID" value="OQP51333.1"/>
    <property type="molecule type" value="Genomic_DNA"/>
</dbReference>
<gene>
    <name evidence="2" type="ORF">A4H97_27535</name>
</gene>
<organism evidence="2 3">
    <name type="scientific">Niastella yeongjuensis</name>
    <dbReference type="NCBI Taxonomy" id="354355"/>
    <lineage>
        <taxon>Bacteria</taxon>
        <taxon>Pseudomonadati</taxon>
        <taxon>Bacteroidota</taxon>
        <taxon>Chitinophagia</taxon>
        <taxon>Chitinophagales</taxon>
        <taxon>Chitinophagaceae</taxon>
        <taxon>Niastella</taxon>
    </lineage>
</organism>
<dbReference type="SUPFAM" id="SSF52833">
    <property type="entry name" value="Thioredoxin-like"/>
    <property type="match status" value="1"/>
</dbReference>
<evidence type="ECO:0000259" key="1">
    <source>
        <dbReference type="PROSITE" id="PS51352"/>
    </source>
</evidence>